<comment type="catalytic activity">
    <reaction evidence="7">
        <text>L-cysteine + H2O = hydrogen sulfide + pyruvate + NH4(+) + H(+)</text>
        <dbReference type="Rhea" id="RHEA:24931"/>
        <dbReference type="ChEBI" id="CHEBI:15361"/>
        <dbReference type="ChEBI" id="CHEBI:15377"/>
        <dbReference type="ChEBI" id="CHEBI:15378"/>
        <dbReference type="ChEBI" id="CHEBI:28938"/>
        <dbReference type="ChEBI" id="CHEBI:29919"/>
        <dbReference type="ChEBI" id="CHEBI:35235"/>
        <dbReference type="EC" id="4.4.1.1"/>
    </reaction>
</comment>
<dbReference type="GO" id="GO:0030170">
    <property type="term" value="F:pyridoxal phosphate binding"/>
    <property type="evidence" value="ECO:0007669"/>
    <property type="project" value="UniProtKB-UniRule"/>
</dbReference>
<dbReference type="InterPro" id="IPR036052">
    <property type="entry name" value="TrpB-like_PALP_sf"/>
</dbReference>
<accession>A0A1R4K6R8</accession>
<evidence type="ECO:0000256" key="1">
    <source>
        <dbReference type="ARBA" id="ARBA00001933"/>
    </source>
</evidence>
<dbReference type="Proteomes" id="UP000196320">
    <property type="component" value="Unassembled WGS sequence"/>
</dbReference>
<dbReference type="AlphaFoldDB" id="A0A1R4K6R8"/>
<evidence type="ECO:0000313" key="9">
    <source>
        <dbReference type="EMBL" id="SJN39805.1"/>
    </source>
</evidence>
<dbReference type="GO" id="GO:0005737">
    <property type="term" value="C:cytoplasm"/>
    <property type="evidence" value="ECO:0007669"/>
    <property type="project" value="UniProtKB-SubCell"/>
</dbReference>
<keyword evidence="4 7" id="KW-0663">Pyridoxal phosphate</keyword>
<dbReference type="GO" id="GO:0080146">
    <property type="term" value="F:L-cysteine desulfhydrase activity"/>
    <property type="evidence" value="ECO:0007669"/>
    <property type="project" value="RHEA"/>
</dbReference>
<name>A0A1R4K6R8_9MICO</name>
<gene>
    <name evidence="7" type="primary">cds1</name>
    <name evidence="9" type="ORF">FM104_10675</name>
</gene>
<keyword evidence="3 7" id="KW-0963">Cytoplasm</keyword>
<dbReference type="InterPro" id="IPR001926">
    <property type="entry name" value="TrpB-like_PALP"/>
</dbReference>
<reference evidence="9 10" key="1">
    <citation type="submission" date="2017-02" db="EMBL/GenBank/DDBJ databases">
        <authorList>
            <person name="Peterson S.W."/>
        </authorList>
    </citation>
    <scope>NUCLEOTIDE SEQUENCE [LARGE SCALE GENOMIC DNA]</scope>
    <source>
        <strain evidence="9 10">B Mb 05.01</strain>
    </source>
</reference>
<keyword evidence="5 7" id="KW-0456">Lyase</keyword>
<evidence type="ECO:0000256" key="4">
    <source>
        <dbReference type="ARBA" id="ARBA00022898"/>
    </source>
</evidence>
<dbReference type="GO" id="GO:0016740">
    <property type="term" value="F:transferase activity"/>
    <property type="evidence" value="ECO:0007669"/>
    <property type="project" value="UniProtKB-KW"/>
</dbReference>
<feature type="modified residue" description="N6-(pyridoxal phosphate)lysine" evidence="7">
    <location>
        <position position="59"/>
    </location>
</feature>
<evidence type="ECO:0000256" key="5">
    <source>
        <dbReference type="ARBA" id="ARBA00023239"/>
    </source>
</evidence>
<feature type="domain" description="Tryptophan synthase beta chain-like PALP" evidence="8">
    <location>
        <begin position="33"/>
        <end position="319"/>
    </location>
</feature>
<comment type="function">
    <text evidence="7">A cysteine desulfhydrase that generates hydrogen sulfide, H(2)S. The H(2)S produced by this enzyme modulates the balance between respiration and glycolysis, and contributes to redox homeostasis. Probably eliminates toxic levels of Cys (which can induce oxidative stress).</text>
</comment>
<dbReference type="InterPro" id="IPR050214">
    <property type="entry name" value="Cys_Synth/Cystath_Beta-Synth"/>
</dbReference>
<organism evidence="9 10">
    <name type="scientific">Microbacterium esteraromaticum</name>
    <dbReference type="NCBI Taxonomy" id="57043"/>
    <lineage>
        <taxon>Bacteria</taxon>
        <taxon>Bacillati</taxon>
        <taxon>Actinomycetota</taxon>
        <taxon>Actinomycetes</taxon>
        <taxon>Micrococcales</taxon>
        <taxon>Microbacteriaceae</taxon>
        <taxon>Microbacterium</taxon>
    </lineage>
</organism>
<dbReference type="InterPro" id="IPR047586">
    <property type="entry name" value="Cds1"/>
</dbReference>
<dbReference type="FunFam" id="3.40.50.1100:FF:000015">
    <property type="entry name" value="Cysteine synthase B"/>
    <property type="match status" value="1"/>
</dbReference>
<dbReference type="EC" id="4.4.1.1" evidence="7"/>
<comment type="function">
    <text evidence="6">A cysteine desulfhydrase that generates hydrogen sulfide, H(2)S. The H(2)S produced by this enzyme stimulates respiration in M.tuberculosis, mediated primarily via cytochrome bd with a lesser contribution from cytochrome bc1/aa3. H(2)S modulates the balance between respiration and glycolysis, and also contributes to redox homeostasis. Probably eliminates toxic levels of Cys (which can induce oxidative stress).</text>
</comment>
<evidence type="ECO:0000256" key="7">
    <source>
        <dbReference type="HAMAP-Rule" id="MF_00868"/>
    </source>
</evidence>
<dbReference type="HAMAP" id="MF_00868">
    <property type="entry name" value="Cds1"/>
    <property type="match status" value="1"/>
</dbReference>
<evidence type="ECO:0000259" key="8">
    <source>
        <dbReference type="Pfam" id="PF00291"/>
    </source>
</evidence>
<comment type="subcellular location">
    <subcellularLocation>
        <location evidence="2">Cytoplasm</location>
    </subcellularLocation>
</comment>
<dbReference type="Gene3D" id="3.40.50.1100">
    <property type="match status" value="2"/>
</dbReference>
<comment type="cofactor">
    <cofactor evidence="1 7">
        <name>pyridoxal 5'-phosphate</name>
        <dbReference type="ChEBI" id="CHEBI:597326"/>
    </cofactor>
</comment>
<keyword evidence="10" id="KW-1185">Reference proteome</keyword>
<dbReference type="EMBL" id="FUKO01000023">
    <property type="protein sequence ID" value="SJN39805.1"/>
    <property type="molecule type" value="Genomic_DNA"/>
</dbReference>
<keyword evidence="9" id="KW-0808">Transferase</keyword>
<dbReference type="PANTHER" id="PTHR10314">
    <property type="entry name" value="CYSTATHIONINE BETA-SYNTHASE"/>
    <property type="match status" value="1"/>
</dbReference>
<sequence>MAPGYARIMSEWVSSAIRVLEADANRSADTHLHLFPLPAEWGIDLYLKDESVHPTGSLKHRLARSLILYGLVNGLIGEHTTLVESSSGSTAVSEAYFARMLGLKFITVVPQSTSQEKIDLIEFYGGICHFVEFAHEISPEARRLSAGCSGHYLDQFTFAERATDWRGNNNIAESVFSQLEQERHPIPRWIVVSAGTGGTSATFGRYVRYRRHPTEVAVVDPEGSAFYAAWKGDLDATGRPSMIEGIGRPRVEPSFVPSVIDEMIQVPDAASIAAIRLLRERTLHWAGGSTGTNLYGAFELISRMRDAGETGSVVTLICDSGVRYAQTYYDDDWVAAQGWDLAPHRERMERFLDGGAWN</sequence>
<evidence type="ECO:0000256" key="2">
    <source>
        <dbReference type="ARBA" id="ARBA00004496"/>
    </source>
</evidence>
<dbReference type="SUPFAM" id="SSF53686">
    <property type="entry name" value="Tryptophan synthase beta subunit-like PLP-dependent enzymes"/>
    <property type="match status" value="1"/>
</dbReference>
<proteinExistence type="inferred from homology"/>
<protein>
    <recommendedName>
        <fullName evidence="7">L-cysteine desulfhydrase Cds1</fullName>
        <ecNumber evidence="7">4.4.1.1</ecNumber>
    </recommendedName>
</protein>
<evidence type="ECO:0000256" key="3">
    <source>
        <dbReference type="ARBA" id="ARBA00022490"/>
    </source>
</evidence>
<comment type="similarity">
    <text evidence="7">Belongs to the cysteine synthase/cystathionine beta-synthase family. Cds1 subfamily.</text>
</comment>
<evidence type="ECO:0000313" key="10">
    <source>
        <dbReference type="Proteomes" id="UP000196320"/>
    </source>
</evidence>
<evidence type="ECO:0000256" key="6">
    <source>
        <dbReference type="ARBA" id="ARBA00055251"/>
    </source>
</evidence>
<dbReference type="GO" id="GO:0019450">
    <property type="term" value="P:L-cysteine catabolic process to pyruvate"/>
    <property type="evidence" value="ECO:0007669"/>
    <property type="project" value="UniProtKB-UniRule"/>
</dbReference>
<dbReference type="Pfam" id="PF00291">
    <property type="entry name" value="PALP"/>
    <property type="match status" value="1"/>
</dbReference>